<proteinExistence type="predicted"/>
<keyword evidence="1" id="KW-0732">Signal</keyword>
<comment type="caution">
    <text evidence="2">The sequence shown here is derived from an EMBL/GenBank/DDBJ whole genome shotgun (WGS) entry which is preliminary data.</text>
</comment>
<feature type="chain" id="PRO_5042846822" evidence="1">
    <location>
        <begin position="20"/>
        <end position="71"/>
    </location>
</feature>
<protein>
    <submittedName>
        <fullName evidence="2">Uncharacterized protein</fullName>
    </submittedName>
</protein>
<evidence type="ECO:0000313" key="2">
    <source>
        <dbReference type="EMBL" id="KAK7374128.1"/>
    </source>
</evidence>
<dbReference type="Proteomes" id="UP001374584">
    <property type="component" value="Unassembled WGS sequence"/>
</dbReference>
<dbReference type="AlphaFoldDB" id="A0AAN9NNX0"/>
<organism evidence="2 3">
    <name type="scientific">Phaseolus coccineus</name>
    <name type="common">Scarlet runner bean</name>
    <name type="synonym">Phaseolus multiflorus</name>
    <dbReference type="NCBI Taxonomy" id="3886"/>
    <lineage>
        <taxon>Eukaryota</taxon>
        <taxon>Viridiplantae</taxon>
        <taxon>Streptophyta</taxon>
        <taxon>Embryophyta</taxon>
        <taxon>Tracheophyta</taxon>
        <taxon>Spermatophyta</taxon>
        <taxon>Magnoliopsida</taxon>
        <taxon>eudicotyledons</taxon>
        <taxon>Gunneridae</taxon>
        <taxon>Pentapetalae</taxon>
        <taxon>rosids</taxon>
        <taxon>fabids</taxon>
        <taxon>Fabales</taxon>
        <taxon>Fabaceae</taxon>
        <taxon>Papilionoideae</taxon>
        <taxon>50 kb inversion clade</taxon>
        <taxon>NPAAA clade</taxon>
        <taxon>indigoferoid/millettioid clade</taxon>
        <taxon>Phaseoleae</taxon>
        <taxon>Phaseolus</taxon>
    </lineage>
</organism>
<feature type="signal peptide" evidence="1">
    <location>
        <begin position="1"/>
        <end position="19"/>
    </location>
</feature>
<evidence type="ECO:0000256" key="1">
    <source>
        <dbReference type="SAM" id="SignalP"/>
    </source>
</evidence>
<reference evidence="2 3" key="1">
    <citation type="submission" date="2024-01" db="EMBL/GenBank/DDBJ databases">
        <title>The genomes of 5 underutilized Papilionoideae crops provide insights into root nodulation and disease resistanc.</title>
        <authorList>
            <person name="Jiang F."/>
        </authorList>
    </citation>
    <scope>NUCLEOTIDE SEQUENCE [LARGE SCALE GENOMIC DNA]</scope>
    <source>
        <strain evidence="2">JINMINGXINNONG_FW02</strain>
        <tissue evidence="2">Leaves</tissue>
    </source>
</reference>
<evidence type="ECO:0000313" key="3">
    <source>
        <dbReference type="Proteomes" id="UP001374584"/>
    </source>
</evidence>
<sequence>MTRTLINAILNTLLVRVLEFFFGGGKWYNEGLQREEEHGVEDTLLQETVSDNKQWSAVTNGSREEESYVMV</sequence>
<name>A0AAN9NNX0_PHACN</name>
<dbReference type="EMBL" id="JAYMYR010000003">
    <property type="protein sequence ID" value="KAK7374128.1"/>
    <property type="molecule type" value="Genomic_DNA"/>
</dbReference>
<gene>
    <name evidence="2" type="ORF">VNO80_07554</name>
</gene>
<accession>A0AAN9NNX0</accession>
<keyword evidence="3" id="KW-1185">Reference proteome</keyword>